<comment type="caution">
    <text evidence="3">The sequence shown here is derived from an EMBL/GenBank/DDBJ whole genome shotgun (WGS) entry which is preliminary data.</text>
</comment>
<sequence>MSYLTKRNGIYYFRCRIPSTLISRFKKTEIWKSLRTSDRRTAIIRCAKIQLDFQRLILNMAKSIPTVEEMLAQEMQDANIAAMQNGTFWEGWTPPDPQADAEPSQEEIAAIDAEHSAFTRHYEQLEARRDGMVFMAAAHEEEQRRAAAQPTSNQLVSDLVKTLKSVEMNIKQDGKLSKIYEMYIEEKTLSGVGVAQITSLKEVIYGILTGFFGAEAVCSDVTDERVHELFTLIQQLPQKFTLTPDWKTEIDQAREQAGTLSFTTIKRKWLAVLEIFSSNSALTYFKRSPFEGVRFKKNDKRNKQRKIYKPFSDAELVTLFTPNHLKFDIKHPAQYWVPLLGLYAGLRLNEACQLLVADIAQHEGIWCFSVQEEADDDQSIKTEHSERLTPLHSKLIQLGLLDYVSSQPKTERLFPELTWTEKNKWGGATSTWFGRYKLRYGIDDPDKVFHSLRKNFNQSMKDNGVVEEIREAASGHAPTGVNSGIYANQTSLPMLKDAIEAVRYHCLDGVI</sequence>
<dbReference type="InterPro" id="IPR011010">
    <property type="entry name" value="DNA_brk_join_enz"/>
</dbReference>
<dbReference type="CDD" id="cd01184">
    <property type="entry name" value="INT_C_like_1"/>
    <property type="match status" value="1"/>
</dbReference>
<dbReference type="InterPro" id="IPR002104">
    <property type="entry name" value="Integrase_catalytic"/>
</dbReference>
<dbReference type="PROSITE" id="PS51898">
    <property type="entry name" value="TYR_RECOMBINASE"/>
    <property type="match status" value="1"/>
</dbReference>
<dbReference type="InterPro" id="IPR013762">
    <property type="entry name" value="Integrase-like_cat_sf"/>
</dbReference>
<keyword evidence="4" id="KW-1185">Reference proteome</keyword>
<evidence type="ECO:0000256" key="1">
    <source>
        <dbReference type="ARBA" id="ARBA00023172"/>
    </source>
</evidence>
<evidence type="ECO:0000313" key="4">
    <source>
        <dbReference type="Proteomes" id="UP001195660"/>
    </source>
</evidence>
<accession>A0ABS2CDU7</accession>
<reference evidence="3 4" key="1">
    <citation type="submission" date="2019-11" db="EMBL/GenBank/DDBJ databases">
        <title>Novel Deefgea species.</title>
        <authorList>
            <person name="Han J.-H."/>
        </authorList>
    </citation>
    <scope>NUCLEOTIDE SEQUENCE [LARGE SCALE GENOMIC DNA]</scope>
    <source>
        <strain evidence="3 4">LMG 24817</strain>
    </source>
</reference>
<dbReference type="Pfam" id="PF20172">
    <property type="entry name" value="DUF6538"/>
    <property type="match status" value="1"/>
</dbReference>
<dbReference type="EMBL" id="WOFE01000006">
    <property type="protein sequence ID" value="MBM5572326.1"/>
    <property type="molecule type" value="Genomic_DNA"/>
</dbReference>
<dbReference type="SUPFAM" id="SSF56349">
    <property type="entry name" value="DNA breaking-rejoining enzymes"/>
    <property type="match status" value="1"/>
</dbReference>
<dbReference type="Gene3D" id="1.10.443.10">
    <property type="entry name" value="Intergrase catalytic core"/>
    <property type="match status" value="1"/>
</dbReference>
<dbReference type="RefSeq" id="WP_203571654.1">
    <property type="nucleotide sequence ID" value="NZ_WOFE01000006.1"/>
</dbReference>
<dbReference type="Proteomes" id="UP001195660">
    <property type="component" value="Unassembled WGS sequence"/>
</dbReference>
<proteinExistence type="predicted"/>
<feature type="domain" description="Tyr recombinase" evidence="2">
    <location>
        <begin position="306"/>
        <end position="500"/>
    </location>
</feature>
<dbReference type="InterPro" id="IPR046668">
    <property type="entry name" value="DUF6538"/>
</dbReference>
<evidence type="ECO:0000259" key="2">
    <source>
        <dbReference type="PROSITE" id="PS51898"/>
    </source>
</evidence>
<dbReference type="Pfam" id="PF00589">
    <property type="entry name" value="Phage_integrase"/>
    <property type="match status" value="1"/>
</dbReference>
<name>A0ABS2CDU7_9NEIS</name>
<protein>
    <submittedName>
        <fullName evidence="3">Tyrosine-type recombinase/integrase</fullName>
    </submittedName>
</protein>
<evidence type="ECO:0000313" key="3">
    <source>
        <dbReference type="EMBL" id="MBM5572326.1"/>
    </source>
</evidence>
<keyword evidence="1" id="KW-0233">DNA recombination</keyword>
<gene>
    <name evidence="3" type="ORF">GM173_12175</name>
</gene>
<organism evidence="3 4">
    <name type="scientific">Deefgea chitinilytica</name>
    <dbReference type="NCBI Taxonomy" id="570276"/>
    <lineage>
        <taxon>Bacteria</taxon>
        <taxon>Pseudomonadati</taxon>
        <taxon>Pseudomonadota</taxon>
        <taxon>Betaproteobacteria</taxon>
        <taxon>Neisseriales</taxon>
        <taxon>Chitinibacteraceae</taxon>
        <taxon>Deefgea</taxon>
    </lineage>
</organism>